<dbReference type="Proteomes" id="UP001150925">
    <property type="component" value="Unassembled WGS sequence"/>
</dbReference>
<comment type="subunit">
    <text evidence="4">Component of the Mediator complex.</text>
</comment>
<evidence type="ECO:0000256" key="1">
    <source>
        <dbReference type="ARBA" id="ARBA00004123"/>
    </source>
</evidence>
<keyword evidence="3 4" id="KW-0539">Nucleus</keyword>
<dbReference type="GO" id="GO:0006357">
    <property type="term" value="P:regulation of transcription by RNA polymerase II"/>
    <property type="evidence" value="ECO:0007669"/>
    <property type="project" value="InterPro"/>
</dbReference>
<dbReference type="Pfam" id="PF08612">
    <property type="entry name" value="Med20"/>
    <property type="match status" value="1"/>
</dbReference>
<comment type="subcellular location">
    <subcellularLocation>
        <location evidence="1 4">Nucleus</location>
    </subcellularLocation>
</comment>
<comment type="similarity">
    <text evidence="2 4">Belongs to the Mediator complex subunit 20 family.</text>
</comment>
<accession>A0A9W8AUI3</accession>
<comment type="caution">
    <text evidence="5">The sequence shown here is derived from an EMBL/GenBank/DDBJ whole genome shotgun (WGS) entry which is preliminary data.</text>
</comment>
<dbReference type="PANTHER" id="PTHR12465">
    <property type="entry name" value="UBIQUITIN SPECIFIC PROTEASE HOMOLOG 49"/>
    <property type="match status" value="1"/>
</dbReference>
<organism evidence="5 6">
    <name type="scientific">Dispira parvispora</name>
    <dbReference type="NCBI Taxonomy" id="1520584"/>
    <lineage>
        <taxon>Eukaryota</taxon>
        <taxon>Fungi</taxon>
        <taxon>Fungi incertae sedis</taxon>
        <taxon>Zoopagomycota</taxon>
        <taxon>Kickxellomycotina</taxon>
        <taxon>Dimargaritomycetes</taxon>
        <taxon>Dimargaritales</taxon>
        <taxon>Dimargaritaceae</taxon>
        <taxon>Dispira</taxon>
    </lineage>
</organism>
<reference evidence="5" key="1">
    <citation type="submission" date="2022-07" db="EMBL/GenBank/DDBJ databases">
        <title>Phylogenomic reconstructions and comparative analyses of Kickxellomycotina fungi.</title>
        <authorList>
            <person name="Reynolds N.K."/>
            <person name="Stajich J.E."/>
            <person name="Barry K."/>
            <person name="Grigoriev I.V."/>
            <person name="Crous P."/>
            <person name="Smith M.E."/>
        </authorList>
    </citation>
    <scope>NUCLEOTIDE SEQUENCE</scope>
    <source>
        <strain evidence="5">RSA 1196</strain>
    </source>
</reference>
<dbReference type="Gene3D" id="3.30.310.180">
    <property type="match status" value="1"/>
</dbReference>
<evidence type="ECO:0000256" key="3">
    <source>
        <dbReference type="ARBA" id="ARBA00023242"/>
    </source>
</evidence>
<name>A0A9W8AUI3_9FUNG</name>
<protein>
    <recommendedName>
        <fullName evidence="4">Mediator of RNA polymerase II transcription subunit 20</fullName>
    </recommendedName>
    <alternativeName>
        <fullName evidence="4">Mediator complex subunit 20</fullName>
    </alternativeName>
</protein>
<dbReference type="GO" id="GO:0016592">
    <property type="term" value="C:mediator complex"/>
    <property type="evidence" value="ECO:0007669"/>
    <property type="project" value="InterPro"/>
</dbReference>
<keyword evidence="4" id="KW-0805">Transcription regulation</keyword>
<dbReference type="EMBL" id="JANBPY010000412">
    <property type="protein sequence ID" value="KAJ1966993.1"/>
    <property type="molecule type" value="Genomic_DNA"/>
</dbReference>
<keyword evidence="4" id="KW-0010">Activator</keyword>
<gene>
    <name evidence="4" type="primary">MED20</name>
    <name evidence="5" type="ORF">IWQ62_002121</name>
</gene>
<evidence type="ECO:0000313" key="5">
    <source>
        <dbReference type="EMBL" id="KAJ1966993.1"/>
    </source>
</evidence>
<dbReference type="OrthoDB" id="1854899at2759"/>
<keyword evidence="4" id="KW-0804">Transcription</keyword>
<comment type="function">
    <text evidence="4">Component of the Mediator complex, a coactivator involved in the regulated transcription of nearly all RNA polymerase II-dependent genes. Mediator functions as a bridge to convey information from gene-specific regulatory proteins to the basal RNA polymerase II transcription machinery. Mediator is recruited to promoters by direct interactions with regulatory proteins and serves as a scaffold for the assembly of a functional preinitiation complex with RNA polymerase II and the general transcription factors.</text>
</comment>
<dbReference type="AlphaFoldDB" id="A0A9W8AUI3"/>
<dbReference type="GO" id="GO:0003713">
    <property type="term" value="F:transcription coactivator activity"/>
    <property type="evidence" value="ECO:0007669"/>
    <property type="project" value="TreeGrafter"/>
</dbReference>
<proteinExistence type="inferred from homology"/>
<sequence length="238" mass="26375">MGVTCVFRWANATSSSSLTQVSDNLTNRLYATYTGRWQLGCKLYRGVSAASFDPMSTTGPGFSKGPEKLLLLVTHSLHPAKQYAVVDDTVVEADREMEAIVLKLKNLWVSRQHTQIEGHCYDLGDFQVRIGNLVVGSSPKGLIVEVEYRPAHTLSQCQQLLAEFIQAMMPSDAQLSFTTPLRSPGTNAQPTVASRDLLAHKHIVAALDYGPTDIQATWYTPLHTAYQYVSLFRKDNLL</sequence>
<evidence type="ECO:0000256" key="4">
    <source>
        <dbReference type="RuleBase" id="RU364152"/>
    </source>
</evidence>
<evidence type="ECO:0000256" key="2">
    <source>
        <dbReference type="ARBA" id="ARBA00010743"/>
    </source>
</evidence>
<dbReference type="InterPro" id="IPR013921">
    <property type="entry name" value="Mediator_Med20"/>
</dbReference>
<dbReference type="PANTHER" id="PTHR12465:SF0">
    <property type="entry name" value="MEDIATOR OF RNA POLYMERASE II TRANSCRIPTION SUBUNIT 20"/>
    <property type="match status" value="1"/>
</dbReference>
<evidence type="ECO:0000313" key="6">
    <source>
        <dbReference type="Proteomes" id="UP001150925"/>
    </source>
</evidence>
<keyword evidence="6" id="KW-1185">Reference proteome</keyword>